<dbReference type="CDD" id="cd06171">
    <property type="entry name" value="Sigma70_r4"/>
    <property type="match status" value="1"/>
</dbReference>
<dbReference type="AlphaFoldDB" id="A1S281"/>
<dbReference type="PANTHER" id="PTHR30603">
    <property type="entry name" value="RNA POLYMERASE SIGMA FACTOR RPO"/>
    <property type="match status" value="1"/>
</dbReference>
<reference evidence="10 11" key="1">
    <citation type="submission" date="2006-12" db="EMBL/GenBank/DDBJ databases">
        <title>Complete sequence of Shewanella amazonensis SB2B.</title>
        <authorList>
            <consortium name="US DOE Joint Genome Institute"/>
            <person name="Copeland A."/>
            <person name="Lucas S."/>
            <person name="Lapidus A."/>
            <person name="Barry K."/>
            <person name="Detter J.C."/>
            <person name="Glavina del Rio T."/>
            <person name="Hammon N."/>
            <person name="Israni S."/>
            <person name="Dalin E."/>
            <person name="Tice H."/>
            <person name="Pitluck S."/>
            <person name="Munk A.C."/>
            <person name="Brettin T."/>
            <person name="Bruce D."/>
            <person name="Han C."/>
            <person name="Tapia R."/>
            <person name="Gilna P."/>
            <person name="Schmutz J."/>
            <person name="Larimer F."/>
            <person name="Land M."/>
            <person name="Hauser L."/>
            <person name="Kyrpides N."/>
            <person name="Mikhailova N."/>
            <person name="Fredrickson J."/>
            <person name="Richardson P."/>
        </authorList>
    </citation>
    <scope>NUCLEOTIDE SEQUENCE [LARGE SCALE GENOMIC DNA]</scope>
    <source>
        <strain evidence="11">ATCC BAA-1098 / SB2B</strain>
    </source>
</reference>
<dbReference type="KEGG" id="saz:Sama_0276"/>
<evidence type="ECO:0000259" key="9">
    <source>
        <dbReference type="PROSITE" id="PS00716"/>
    </source>
</evidence>
<evidence type="ECO:0000256" key="2">
    <source>
        <dbReference type="ARBA" id="ARBA00023082"/>
    </source>
</evidence>
<dbReference type="Gene3D" id="1.25.40.20">
    <property type="entry name" value="Ankyrin repeat-containing domain"/>
    <property type="match status" value="1"/>
</dbReference>
<dbReference type="PROSITE" id="PS50088">
    <property type="entry name" value="ANK_REPEAT"/>
    <property type="match status" value="1"/>
</dbReference>
<dbReference type="InterPro" id="IPR002110">
    <property type="entry name" value="Ankyrin_rpt"/>
</dbReference>
<dbReference type="EMBL" id="CP000507">
    <property type="protein sequence ID" value="ABL98487.1"/>
    <property type="molecule type" value="Genomic_DNA"/>
</dbReference>
<feature type="domain" description="RNA polymerase sigma-70" evidence="8">
    <location>
        <begin position="761"/>
        <end position="774"/>
    </location>
</feature>
<dbReference type="STRING" id="326297.Sama_0276"/>
<dbReference type="SUPFAM" id="SSF48403">
    <property type="entry name" value="Ankyrin repeat"/>
    <property type="match status" value="1"/>
</dbReference>
<keyword evidence="11" id="KW-1185">Reference proteome</keyword>
<sequence length="969" mass="108458">MRVLNKGSKGSFSRLLKLAVMTGVESAVKAQLDNISALNAQDQNGATLLILAVQKGHENICRLLLQEGADPEIEDKTGKKAKNYAEENGDDRIVHLLNERSFFVPALRSQNEYHTKDERLSKPVACPGEIYKADKSESDSEINIVTNVGDAKNDIVVTCLRSEIVGTSLTEPAGSSEESVPSSAILPVAVNAAKPPVLNVEQSKIFGSVENISADGKNEGSTWELDGSCPALSALDDAQTEKLELTMPLPLGKKIAEREKSLQTVIQAQSKVDDLPCLILSQQQLKNDKEELYGWELACEDMPPEENLESKVQASAIQLQITSHIPIDSGEGWSDIAIDLPEFLDHPDLELFRKKWVFEGFSKLFESCAHVGTLSETFLNDYVAELYTDQILKSSHAYQVSRPTDFSKVLQNDAFYEQLYTQLAEKVFYIRQVLEVHGCVIDDHTFEGESLADSVYEDHDAASIDDAMLLLDDLLYARDEPMGYYFASLPGKELLTREQEVDNGMRREAARLAIMEALSEVPFICELLAHLCQEALREHNPEQSLQKVVAELNTLPSEDFVEIKRAVSLFMDEQEDGDEPDDFVDTYPYEAIVGALKTFLNVSGESEHPGVQDTFRSIVLTEDALNILIKALYESIDKVSDIKTELVNLYTREIKLPRKTAESVAEQKMGRELISQLKTEYPLCEDKLERHAGAINRLQAQMQNINQKTGIDLYSLQDIGSKIKKLQRDISAARDEMITFNLRLVLSVANKYLGRGLELADLVQEGNIGLMKAVEKFDHRKGFKFSTYATWWIRQAITRAIADQARIIRIPVHVNESLNKLISASKVLTHKFGRGPKISELSLILSMPETKVENLKQILVMEPVAEADHNTNGYVDWAAMSPEEEIIDDDRDTNIKDLLKGLTDKEKKVLELRFGINAATELTLEEVGQQFDVTRERIRQIEAKSLKKLAHTSRSSHLAIFFGKEPVAD</sequence>
<evidence type="ECO:0000256" key="4">
    <source>
        <dbReference type="ARBA" id="ARBA00023163"/>
    </source>
</evidence>
<keyword evidence="1 6" id="KW-0805">Transcription regulation</keyword>
<keyword evidence="10" id="KW-0240">DNA-directed RNA polymerase</keyword>
<evidence type="ECO:0000256" key="7">
    <source>
        <dbReference type="SAM" id="Coils"/>
    </source>
</evidence>
<dbReference type="InterPro" id="IPR013325">
    <property type="entry name" value="RNA_pol_sigma_r2"/>
</dbReference>
<comment type="function">
    <text evidence="6">Sigma factors are initiation factors that promote the attachment of RNA polymerase to specific initiation sites and are then released.</text>
</comment>
<comment type="similarity">
    <text evidence="6">Belongs to the sigma-70 factor family.</text>
</comment>
<dbReference type="InterPro" id="IPR007627">
    <property type="entry name" value="RNA_pol_sigma70_r2"/>
</dbReference>
<gene>
    <name evidence="10" type="ordered locus">Sama_0276</name>
</gene>
<dbReference type="InterPro" id="IPR000943">
    <property type="entry name" value="RNA_pol_sigma70"/>
</dbReference>
<dbReference type="PROSITE" id="PS00716">
    <property type="entry name" value="SIGMA70_2"/>
    <property type="match status" value="1"/>
</dbReference>
<dbReference type="Pfam" id="PF04545">
    <property type="entry name" value="Sigma70_r4"/>
    <property type="match status" value="1"/>
</dbReference>
<dbReference type="PROSITE" id="PS50297">
    <property type="entry name" value="ANK_REP_REGION"/>
    <property type="match status" value="1"/>
</dbReference>
<dbReference type="Proteomes" id="UP000009175">
    <property type="component" value="Chromosome"/>
</dbReference>
<evidence type="ECO:0000256" key="3">
    <source>
        <dbReference type="ARBA" id="ARBA00023125"/>
    </source>
</evidence>
<dbReference type="Pfam" id="PF12796">
    <property type="entry name" value="Ank_2"/>
    <property type="match status" value="1"/>
</dbReference>
<dbReference type="InterPro" id="IPR036388">
    <property type="entry name" value="WH-like_DNA-bd_sf"/>
</dbReference>
<keyword evidence="2 6" id="KW-0731">Sigma factor</keyword>
<dbReference type="InterPro" id="IPR013324">
    <property type="entry name" value="RNA_pol_sigma_r3/r4-like"/>
</dbReference>
<keyword evidence="3 6" id="KW-0238">DNA-binding</keyword>
<proteinExistence type="inferred from homology"/>
<keyword evidence="7" id="KW-0175">Coiled coil</keyword>
<protein>
    <recommendedName>
        <fullName evidence="6">RNA polymerase sigma factor</fullName>
    </recommendedName>
</protein>
<dbReference type="InterPro" id="IPR036770">
    <property type="entry name" value="Ankyrin_rpt-contain_sf"/>
</dbReference>
<dbReference type="GO" id="GO:0006352">
    <property type="term" value="P:DNA-templated transcription initiation"/>
    <property type="evidence" value="ECO:0007669"/>
    <property type="project" value="InterPro"/>
</dbReference>
<evidence type="ECO:0000259" key="8">
    <source>
        <dbReference type="PROSITE" id="PS00715"/>
    </source>
</evidence>
<dbReference type="Gene3D" id="1.10.601.10">
    <property type="entry name" value="RNA Polymerase Primary Sigma Factor"/>
    <property type="match status" value="1"/>
</dbReference>
<dbReference type="GO" id="GO:0016987">
    <property type="term" value="F:sigma factor activity"/>
    <property type="evidence" value="ECO:0007669"/>
    <property type="project" value="UniProtKB-KW"/>
</dbReference>
<keyword evidence="5" id="KW-0040">ANK repeat</keyword>
<dbReference type="HOGENOM" id="CLU_012909_0_0_6"/>
<dbReference type="PROSITE" id="PS00715">
    <property type="entry name" value="SIGMA70_1"/>
    <property type="match status" value="1"/>
</dbReference>
<dbReference type="Gene3D" id="1.10.10.10">
    <property type="entry name" value="Winged helix-like DNA-binding domain superfamily/Winged helix DNA-binding domain"/>
    <property type="match status" value="2"/>
</dbReference>
<dbReference type="eggNOG" id="COG0568">
    <property type="taxonomic scope" value="Bacteria"/>
</dbReference>
<accession>A1S281</accession>
<dbReference type="InterPro" id="IPR007630">
    <property type="entry name" value="RNA_pol_sigma70_r4"/>
</dbReference>
<feature type="coiled-coil region" evidence="7">
    <location>
        <begin position="688"/>
        <end position="743"/>
    </location>
</feature>
<evidence type="ECO:0000313" key="10">
    <source>
        <dbReference type="EMBL" id="ABL98487.1"/>
    </source>
</evidence>
<evidence type="ECO:0000313" key="11">
    <source>
        <dbReference type="Proteomes" id="UP000009175"/>
    </source>
</evidence>
<keyword evidence="4 6" id="KW-0804">Transcription</keyword>
<name>A1S281_SHEAM</name>
<feature type="repeat" description="ANK" evidence="5">
    <location>
        <begin position="44"/>
        <end position="76"/>
    </location>
</feature>
<evidence type="ECO:0000256" key="1">
    <source>
        <dbReference type="ARBA" id="ARBA00023015"/>
    </source>
</evidence>
<dbReference type="PANTHER" id="PTHR30603:SF60">
    <property type="entry name" value="RNA POLYMERASE SIGMA FACTOR RPOD"/>
    <property type="match status" value="1"/>
</dbReference>
<dbReference type="FunFam" id="1.10.601.10:FF:000001">
    <property type="entry name" value="RNA polymerase sigma factor SigA"/>
    <property type="match status" value="1"/>
</dbReference>
<dbReference type="GO" id="GO:0000428">
    <property type="term" value="C:DNA-directed RNA polymerase complex"/>
    <property type="evidence" value="ECO:0007669"/>
    <property type="project" value="UniProtKB-KW"/>
</dbReference>
<dbReference type="SUPFAM" id="SSF88659">
    <property type="entry name" value="Sigma3 and sigma4 domains of RNA polymerase sigma factors"/>
    <property type="match status" value="2"/>
</dbReference>
<dbReference type="SUPFAM" id="SSF88946">
    <property type="entry name" value="Sigma2 domain of RNA polymerase sigma factors"/>
    <property type="match status" value="1"/>
</dbReference>
<evidence type="ECO:0000256" key="5">
    <source>
        <dbReference type="PROSITE-ProRule" id="PRU00023"/>
    </source>
</evidence>
<feature type="domain" description="RNA polymerase sigma-70" evidence="9">
    <location>
        <begin position="923"/>
        <end position="949"/>
    </location>
</feature>
<dbReference type="InterPro" id="IPR050239">
    <property type="entry name" value="Sigma-70_RNA_pol_init_factors"/>
</dbReference>
<dbReference type="InterPro" id="IPR014284">
    <property type="entry name" value="RNA_pol_sigma-70_dom"/>
</dbReference>
<dbReference type="RefSeq" id="WP_011758397.1">
    <property type="nucleotide sequence ID" value="NC_008700.1"/>
</dbReference>
<dbReference type="PRINTS" id="PR00046">
    <property type="entry name" value="SIGMA70FCT"/>
</dbReference>
<dbReference type="NCBIfam" id="TIGR02937">
    <property type="entry name" value="sigma70-ECF"/>
    <property type="match status" value="1"/>
</dbReference>
<evidence type="ECO:0000256" key="6">
    <source>
        <dbReference type="RuleBase" id="RU362124"/>
    </source>
</evidence>
<organism evidence="10 11">
    <name type="scientific">Shewanella amazonensis (strain ATCC BAA-1098 / SB2B)</name>
    <dbReference type="NCBI Taxonomy" id="326297"/>
    <lineage>
        <taxon>Bacteria</taxon>
        <taxon>Pseudomonadati</taxon>
        <taxon>Pseudomonadota</taxon>
        <taxon>Gammaproteobacteria</taxon>
        <taxon>Alteromonadales</taxon>
        <taxon>Shewanellaceae</taxon>
        <taxon>Shewanella</taxon>
    </lineage>
</organism>
<dbReference type="Pfam" id="PF04542">
    <property type="entry name" value="Sigma70_r2"/>
    <property type="match status" value="1"/>
</dbReference>
<dbReference type="GO" id="GO:0003677">
    <property type="term" value="F:DNA binding"/>
    <property type="evidence" value="ECO:0007669"/>
    <property type="project" value="UniProtKB-KW"/>
</dbReference>
<dbReference type="OrthoDB" id="8870136at2"/>
<dbReference type="SMART" id="SM00248">
    <property type="entry name" value="ANK"/>
    <property type="match status" value="1"/>
</dbReference>